<dbReference type="InterPro" id="IPR016187">
    <property type="entry name" value="CTDL_fold"/>
</dbReference>
<sequence>MAPAPSSVLIPGGHTEVGTKSPLLPLDGEGPVRQVDLRPFRLCETAVTNAEFSDLVVATGYVTEAERYRVRWGNSRGCSGAGNGNSLALCM</sequence>
<evidence type="ECO:0000259" key="2">
    <source>
        <dbReference type="Pfam" id="PF03781"/>
    </source>
</evidence>
<dbReference type="InterPro" id="IPR042095">
    <property type="entry name" value="SUMF_sf"/>
</dbReference>
<dbReference type="InterPro" id="IPR051043">
    <property type="entry name" value="Sulfatase_Mod_Factor_Kinase"/>
</dbReference>
<dbReference type="SUPFAM" id="SSF56436">
    <property type="entry name" value="C-type lectin-like"/>
    <property type="match status" value="1"/>
</dbReference>
<dbReference type="Proteomes" id="UP000654108">
    <property type="component" value="Unassembled WGS sequence"/>
</dbReference>
<evidence type="ECO:0000313" key="3">
    <source>
        <dbReference type="EMBL" id="MBD8065961.1"/>
    </source>
</evidence>
<keyword evidence="4" id="KW-1185">Reference proteome</keyword>
<evidence type="ECO:0000313" key="4">
    <source>
        <dbReference type="Proteomes" id="UP000654108"/>
    </source>
</evidence>
<dbReference type="PANTHER" id="PTHR23150:SF19">
    <property type="entry name" value="FORMYLGLYCINE-GENERATING ENZYME"/>
    <property type="match status" value="1"/>
</dbReference>
<dbReference type="Pfam" id="PF03781">
    <property type="entry name" value="FGE-sulfatase"/>
    <property type="match status" value="1"/>
</dbReference>
<organism evidence="3 4">
    <name type="scientific">Devosia oryzisoli</name>
    <dbReference type="NCBI Taxonomy" id="2774138"/>
    <lineage>
        <taxon>Bacteria</taxon>
        <taxon>Pseudomonadati</taxon>
        <taxon>Pseudomonadota</taxon>
        <taxon>Alphaproteobacteria</taxon>
        <taxon>Hyphomicrobiales</taxon>
        <taxon>Devosiaceae</taxon>
        <taxon>Devosia</taxon>
    </lineage>
</organism>
<dbReference type="PANTHER" id="PTHR23150">
    <property type="entry name" value="SULFATASE MODIFYING FACTOR 1, 2"/>
    <property type="match status" value="1"/>
</dbReference>
<dbReference type="EMBL" id="JACYFU010000002">
    <property type="protein sequence ID" value="MBD8065961.1"/>
    <property type="molecule type" value="Genomic_DNA"/>
</dbReference>
<gene>
    <name evidence="3" type="ORF">IC608_10795</name>
</gene>
<comment type="caution">
    <text evidence="3">The sequence shown here is derived from an EMBL/GenBank/DDBJ whole genome shotgun (WGS) entry which is preliminary data.</text>
</comment>
<feature type="domain" description="Sulfatase-modifying factor enzyme-like" evidence="2">
    <location>
        <begin position="4"/>
        <end position="76"/>
    </location>
</feature>
<dbReference type="Gene3D" id="3.90.1580.10">
    <property type="entry name" value="paralog of FGE (formylglycine-generating enzyme)"/>
    <property type="match status" value="1"/>
</dbReference>
<dbReference type="AlphaFoldDB" id="A0A927FXS4"/>
<accession>A0A927FXS4</accession>
<feature type="region of interest" description="Disordered" evidence="1">
    <location>
        <begin position="1"/>
        <end position="29"/>
    </location>
</feature>
<dbReference type="InterPro" id="IPR005532">
    <property type="entry name" value="SUMF_dom"/>
</dbReference>
<evidence type="ECO:0000256" key="1">
    <source>
        <dbReference type="SAM" id="MobiDB-lite"/>
    </source>
</evidence>
<dbReference type="GO" id="GO:0120147">
    <property type="term" value="F:formylglycine-generating oxidase activity"/>
    <property type="evidence" value="ECO:0007669"/>
    <property type="project" value="TreeGrafter"/>
</dbReference>
<reference evidence="3" key="1">
    <citation type="submission" date="2020-09" db="EMBL/GenBank/DDBJ databases">
        <title>Genome seq and assembly of Devosia sp.</title>
        <authorList>
            <person name="Chhetri G."/>
        </authorList>
    </citation>
    <scope>NUCLEOTIDE SEQUENCE</scope>
    <source>
        <strain evidence="3">PTR5</strain>
    </source>
</reference>
<dbReference type="RefSeq" id="WP_191775207.1">
    <property type="nucleotide sequence ID" value="NZ_JACYFU010000002.1"/>
</dbReference>
<proteinExistence type="predicted"/>
<name>A0A927FXS4_9HYPH</name>
<protein>
    <submittedName>
        <fullName evidence="3">SUMF1/EgtB/PvdO family nonheme iron enzyme</fullName>
    </submittedName>
</protein>